<dbReference type="SUPFAM" id="SSF47336">
    <property type="entry name" value="ACP-like"/>
    <property type="match status" value="1"/>
</dbReference>
<dbReference type="Proteomes" id="UP001049518">
    <property type="component" value="Chromosome"/>
</dbReference>
<dbReference type="PROSITE" id="PS50075">
    <property type="entry name" value="CARRIER"/>
    <property type="match status" value="1"/>
</dbReference>
<name>A0ABX8QX68_9ACTN</name>
<organism evidence="2 3">
    <name type="scientific">Actinomadura graeca</name>
    <dbReference type="NCBI Taxonomy" id="2750812"/>
    <lineage>
        <taxon>Bacteria</taxon>
        <taxon>Bacillati</taxon>
        <taxon>Actinomycetota</taxon>
        <taxon>Actinomycetes</taxon>
        <taxon>Streptosporangiales</taxon>
        <taxon>Thermomonosporaceae</taxon>
        <taxon>Actinomadura</taxon>
    </lineage>
</organism>
<evidence type="ECO:0000313" key="2">
    <source>
        <dbReference type="EMBL" id="QXJ23401.1"/>
    </source>
</evidence>
<dbReference type="InterPro" id="IPR036736">
    <property type="entry name" value="ACP-like_sf"/>
</dbReference>
<proteinExistence type="predicted"/>
<feature type="domain" description="Carrier" evidence="1">
    <location>
        <begin position="5"/>
        <end position="81"/>
    </location>
</feature>
<dbReference type="Gene3D" id="1.10.1200.10">
    <property type="entry name" value="ACP-like"/>
    <property type="match status" value="1"/>
</dbReference>
<gene>
    <name evidence="2" type="ORF">AGRA3207_004548</name>
</gene>
<keyword evidence="3" id="KW-1185">Reference proteome</keyword>
<dbReference type="RefSeq" id="WP_231329089.1">
    <property type="nucleotide sequence ID" value="NZ_CP059572.1"/>
</dbReference>
<dbReference type="Pfam" id="PF00550">
    <property type="entry name" value="PP-binding"/>
    <property type="match status" value="1"/>
</dbReference>
<protein>
    <submittedName>
        <fullName evidence="2">Acyl carrier protein</fullName>
    </submittedName>
</protein>
<dbReference type="EMBL" id="CP059572">
    <property type="protein sequence ID" value="QXJ23401.1"/>
    <property type="molecule type" value="Genomic_DNA"/>
</dbReference>
<sequence length="85" mass="9374">MSSPLITQETLFRILVATAGESDALHGDALNTPFEELDYDSLALMEAAARIKQEMGVSIPEEELVEVKTPREMLDLVNELIGEAR</sequence>
<reference evidence="2" key="1">
    <citation type="submission" date="2020-07" db="EMBL/GenBank/DDBJ databases">
        <authorList>
            <person name="Tarantini F.S."/>
            <person name="Hong K.W."/>
            <person name="Chan K.G."/>
        </authorList>
    </citation>
    <scope>NUCLEOTIDE SEQUENCE</scope>
    <source>
        <strain evidence="2">32-07</strain>
    </source>
</reference>
<evidence type="ECO:0000313" key="3">
    <source>
        <dbReference type="Proteomes" id="UP001049518"/>
    </source>
</evidence>
<evidence type="ECO:0000259" key="1">
    <source>
        <dbReference type="PROSITE" id="PS50075"/>
    </source>
</evidence>
<dbReference type="InterPro" id="IPR009081">
    <property type="entry name" value="PP-bd_ACP"/>
</dbReference>
<accession>A0ABX8QX68</accession>